<evidence type="ECO:0000313" key="6">
    <source>
        <dbReference type="EMBL" id="ADV33649.1"/>
    </source>
</evidence>
<protein>
    <recommendedName>
        <fullName evidence="2">Pyridoxal phosphate homeostasis protein</fullName>
        <shortName evidence="2">PLP homeostasis protein</shortName>
    </recommendedName>
</protein>
<feature type="modified residue" description="N6-(pyridoxal phosphate)lysine" evidence="2 3">
    <location>
        <position position="36"/>
    </location>
</feature>
<evidence type="ECO:0000256" key="1">
    <source>
        <dbReference type="ARBA" id="ARBA00022898"/>
    </source>
</evidence>
<dbReference type="HAMAP" id="MF_02087">
    <property type="entry name" value="PLP_homeostasis"/>
    <property type="match status" value="1"/>
</dbReference>
<comment type="function">
    <text evidence="2">Pyridoxal 5'-phosphate (PLP)-binding protein, which is involved in PLP homeostasis.</text>
</comment>
<dbReference type="STRING" id="859654.BVAF_251"/>
<dbReference type="InterPro" id="IPR011078">
    <property type="entry name" value="PyrdxlP_homeostasis"/>
</dbReference>
<dbReference type="PANTHER" id="PTHR10146">
    <property type="entry name" value="PROLINE SYNTHETASE CO-TRANSCRIBED BACTERIAL HOMOLOG PROTEIN"/>
    <property type="match status" value="1"/>
</dbReference>
<evidence type="ECO:0000259" key="5">
    <source>
        <dbReference type="Pfam" id="PF01168"/>
    </source>
</evidence>
<dbReference type="OrthoDB" id="9804072at2"/>
<dbReference type="RefSeq" id="WP_013516574.1">
    <property type="nucleotide sequence ID" value="NC_014909.2"/>
</dbReference>
<keyword evidence="1 2" id="KW-0663">Pyridoxal phosphate</keyword>
<dbReference type="InterPro" id="IPR001608">
    <property type="entry name" value="Ala_racemase_N"/>
</dbReference>
<reference evidence="6 7" key="1">
    <citation type="journal article" date="2010" name="BMC Genomics">
        <title>Unprecedented loss of ammonia assimilation capability in a urease-encoding bacterial mutualist.</title>
        <authorList>
            <person name="Williams L.E."/>
            <person name="Wernegreen J.J."/>
        </authorList>
    </citation>
    <scope>NUCLEOTIDE SEQUENCE [LARGE SCALE GENOMIC DNA]</scope>
    <source>
        <strain evidence="6 7">BVAF</strain>
    </source>
</reference>
<dbReference type="PANTHER" id="PTHR10146:SF14">
    <property type="entry name" value="PYRIDOXAL PHOSPHATE HOMEOSTASIS PROTEIN"/>
    <property type="match status" value="1"/>
</dbReference>
<dbReference type="Gene3D" id="3.20.20.10">
    <property type="entry name" value="Alanine racemase"/>
    <property type="match status" value="1"/>
</dbReference>
<dbReference type="AlphaFoldDB" id="E8Q633"/>
<sequence length="237" mass="27529">MIFIQKQLNHIHNQIHIAAHNVNRNPQNIQLIAVTKNQSINTIKKSIFYGQRNFGENYVQEALKKICWFRTHIPDKISWHFIGSIQSNKIRIIAENFDWCHTISNEKSIYHLNKHRPKKLSQLNTLIQINISGNHNKSGIITIEQMLKLATTIYQCSKLKLRGIMSMSIPKSEFKQQMIQFKKVYTFFKRLQNICPHVDTLSLGMSNDILPAIYSGSNLLRIGTSIFETKSNKHDNT</sequence>
<dbReference type="Proteomes" id="UP000007464">
    <property type="component" value="Chromosome"/>
</dbReference>
<dbReference type="HOGENOM" id="CLU_059988_0_1_6"/>
<evidence type="ECO:0000313" key="7">
    <source>
        <dbReference type="Proteomes" id="UP000007464"/>
    </source>
</evidence>
<dbReference type="SUPFAM" id="SSF51419">
    <property type="entry name" value="PLP-binding barrel"/>
    <property type="match status" value="1"/>
</dbReference>
<proteinExistence type="inferred from homology"/>
<evidence type="ECO:0000256" key="2">
    <source>
        <dbReference type="HAMAP-Rule" id="MF_02087"/>
    </source>
</evidence>
<dbReference type="NCBIfam" id="TIGR00044">
    <property type="entry name" value="YggS family pyridoxal phosphate-dependent enzyme"/>
    <property type="match status" value="1"/>
</dbReference>
<dbReference type="Pfam" id="PF01168">
    <property type="entry name" value="Ala_racemase_N"/>
    <property type="match status" value="1"/>
</dbReference>
<evidence type="ECO:0000256" key="3">
    <source>
        <dbReference type="PIRSR" id="PIRSR004848-1"/>
    </source>
</evidence>
<dbReference type="EMBL" id="CP002189">
    <property type="protein sequence ID" value="ADV33649.1"/>
    <property type="molecule type" value="Genomic_DNA"/>
</dbReference>
<evidence type="ECO:0000256" key="4">
    <source>
        <dbReference type="RuleBase" id="RU004514"/>
    </source>
</evidence>
<comment type="cofactor">
    <cofactor evidence="3">
        <name>pyridoxal 5'-phosphate</name>
        <dbReference type="ChEBI" id="CHEBI:597326"/>
    </cofactor>
</comment>
<feature type="domain" description="Alanine racemase N-terminal" evidence="5">
    <location>
        <begin position="21"/>
        <end position="227"/>
    </location>
</feature>
<dbReference type="InterPro" id="IPR029066">
    <property type="entry name" value="PLP-binding_barrel"/>
</dbReference>
<organism evidence="6 7">
    <name type="scientific">Blochmanniella vafra (strain BVAF)</name>
    <dbReference type="NCBI Taxonomy" id="859654"/>
    <lineage>
        <taxon>Bacteria</taxon>
        <taxon>Pseudomonadati</taxon>
        <taxon>Pseudomonadota</taxon>
        <taxon>Gammaproteobacteria</taxon>
        <taxon>Enterobacterales</taxon>
        <taxon>Enterobacteriaceae</taxon>
        <taxon>ant endosymbionts</taxon>
        <taxon>Candidatus Blochmanniella</taxon>
    </lineage>
</organism>
<comment type="subunit">
    <text evidence="2">Monomer.</text>
</comment>
<dbReference type="PIRSF" id="PIRSF004848">
    <property type="entry name" value="YBL036c_PLPDEIII"/>
    <property type="match status" value="1"/>
</dbReference>
<accession>E8Q633</accession>
<dbReference type="GO" id="GO:0030170">
    <property type="term" value="F:pyridoxal phosphate binding"/>
    <property type="evidence" value="ECO:0007669"/>
    <property type="project" value="UniProtKB-UniRule"/>
</dbReference>
<comment type="similarity">
    <text evidence="2 4">Belongs to the pyridoxal phosphate-binding protein YggS/PROSC family.</text>
</comment>
<dbReference type="KEGG" id="bva:BVAF_251"/>
<gene>
    <name evidence="6" type="primary">yggS</name>
    <name evidence="6" type="ordered locus">BVAF_251</name>
</gene>
<dbReference type="PROSITE" id="PS01211">
    <property type="entry name" value="UPF0001"/>
    <property type="match status" value="1"/>
</dbReference>
<keyword evidence="7" id="KW-1185">Reference proteome</keyword>
<name>E8Q633_BLOVB</name>